<organism evidence="2 3">
    <name type="scientific">Candidatus Daviesbacteria bacterium GW2011_GWB1_36_5</name>
    <dbReference type="NCBI Taxonomy" id="1618426"/>
    <lineage>
        <taxon>Bacteria</taxon>
        <taxon>Candidatus Daviesiibacteriota</taxon>
    </lineage>
</organism>
<dbReference type="SUPFAM" id="SSF52540">
    <property type="entry name" value="P-loop containing nucleoside triphosphate hydrolases"/>
    <property type="match status" value="1"/>
</dbReference>
<dbReference type="Gene3D" id="3.40.50.300">
    <property type="entry name" value="P-loop containing nucleotide triphosphate hydrolases"/>
    <property type="match status" value="1"/>
</dbReference>
<dbReference type="PANTHER" id="PTHR30121:SF6">
    <property type="entry name" value="SLR6007 PROTEIN"/>
    <property type="match status" value="1"/>
</dbReference>
<accession>A0A0G0ESI7</accession>
<dbReference type="Gene3D" id="1.10.8.730">
    <property type="match status" value="1"/>
</dbReference>
<dbReference type="InterPro" id="IPR027417">
    <property type="entry name" value="P-loop_NTPase"/>
</dbReference>
<dbReference type="Pfam" id="PF19044">
    <property type="entry name" value="P-loop_TraG"/>
    <property type="match status" value="1"/>
</dbReference>
<evidence type="ECO:0000313" key="3">
    <source>
        <dbReference type="Proteomes" id="UP000034492"/>
    </source>
</evidence>
<gene>
    <name evidence="2" type="ORF">US19_C0023G0008</name>
</gene>
<dbReference type="NCBIfam" id="NF045971">
    <property type="entry name" value="conju_CD1110"/>
    <property type="match status" value="1"/>
</dbReference>
<evidence type="ECO:0000259" key="1">
    <source>
        <dbReference type="Pfam" id="PF19044"/>
    </source>
</evidence>
<reference evidence="2 3" key="1">
    <citation type="journal article" date="2015" name="Nature">
        <title>rRNA introns, odd ribosomes, and small enigmatic genomes across a large radiation of phyla.</title>
        <authorList>
            <person name="Brown C.T."/>
            <person name="Hug L.A."/>
            <person name="Thomas B.C."/>
            <person name="Sharon I."/>
            <person name="Castelle C.J."/>
            <person name="Singh A."/>
            <person name="Wilkins M.J."/>
            <person name="Williams K.H."/>
            <person name="Banfield J.F."/>
        </authorList>
    </citation>
    <scope>NUCLEOTIDE SEQUENCE [LARGE SCALE GENOMIC DNA]</scope>
</reference>
<proteinExistence type="predicted"/>
<dbReference type="PANTHER" id="PTHR30121">
    <property type="entry name" value="UNCHARACTERIZED PROTEIN YJGR-RELATED"/>
    <property type="match status" value="1"/>
</dbReference>
<sequence length="611" mass="67870">MSTPLFSELPFIKKKPSEGLIAGTGKDNGAASVTDEHKKAEIVKKPEFKVVDIIAPSSVEVDFSNIKINDRYYRSFFVSGYPRYVDPNWLSPLISFEHSLEVSMFIYPSTSKNILDDLKRKIAEMEATIQTDMERGRAIDPAVQVALDDAKSLQEQLVKGAERFFRLGLYVTVPAKNSEDLENYSKLVDSTLGSLSITAREASLQMVDAFNSTLPIGADFLQLNHNMDTTSLATTFPFTTSELTANEGIIYGINEHNGSLIIFDRFTLENSNMVVFAKSGSGKSYFVKLEALRSMMFGTQVIVIDPEQEYLKLCQAAGGEYINFSSESPVKINPFDLSTVADDEENELGRKILSLTGFLKLVLGTLDAAQSAILDRALITTYRLKGITQDPKTQHLPPPLMEDLYKVLVGMEDKEAQDLAYRLERFIKGSLSGIFSAPSNINLENQLTVFSVRDLADQLRPLAMYLILDYIWTKVRRTLAKRLLVVDEAWYMMQNEDSAEFLTGIAKRARKYYLGVTTITQDVEDFLAEERGKAIISNSSIQVLLKQAPASIEKVGQVFNLSEGEKLLLLSAGVGQGLFFAGPTHVAMSVVASPDEHLLITTNPAENMKSQ</sequence>
<dbReference type="EMBL" id="LBSA01000023">
    <property type="protein sequence ID" value="KKQ08507.1"/>
    <property type="molecule type" value="Genomic_DNA"/>
</dbReference>
<dbReference type="CDD" id="cd01127">
    <property type="entry name" value="TrwB_TraG_TraD_VirD4"/>
    <property type="match status" value="1"/>
</dbReference>
<comment type="caution">
    <text evidence="2">The sequence shown here is derived from an EMBL/GenBank/DDBJ whole genome shotgun (WGS) entry which is preliminary data.</text>
</comment>
<evidence type="ECO:0000313" key="2">
    <source>
        <dbReference type="EMBL" id="KKQ08507.1"/>
    </source>
</evidence>
<dbReference type="InterPro" id="IPR051162">
    <property type="entry name" value="T4SS_component"/>
</dbReference>
<dbReference type="Proteomes" id="UP000034492">
    <property type="component" value="Unassembled WGS sequence"/>
</dbReference>
<name>A0A0G0ESI7_9BACT</name>
<protein>
    <submittedName>
        <fullName evidence="2">Type IV secretory pathway VirB4 component-like protein</fullName>
    </submittedName>
</protein>
<dbReference type="InterPro" id="IPR043964">
    <property type="entry name" value="P-loop_TraG"/>
</dbReference>
<dbReference type="PATRIC" id="fig|1618426.3.peg.814"/>
<feature type="domain" description="TraG P-loop" evidence="1">
    <location>
        <begin position="267"/>
        <end position="572"/>
    </location>
</feature>
<dbReference type="AlphaFoldDB" id="A0A0G0ESI7"/>